<evidence type="ECO:0000256" key="6">
    <source>
        <dbReference type="RuleBase" id="RU361277"/>
    </source>
</evidence>
<evidence type="ECO:0000313" key="9">
    <source>
        <dbReference type="EMBL" id="MCQ1948945.1"/>
    </source>
</evidence>
<reference evidence="9 10" key="1">
    <citation type="submission" date="2022-07" db="EMBL/GenBank/DDBJ databases">
        <title>Novel species in genus Arthrobacter.</title>
        <authorList>
            <person name="Liu Y."/>
        </authorList>
    </citation>
    <scope>NUCLEOTIDE SEQUENCE [LARGE SCALE GENOMIC DNA]</scope>
    <source>
        <strain evidence="10">zg-Y859</strain>
    </source>
</reference>
<dbReference type="SMART" id="SM00829">
    <property type="entry name" value="PKS_ER"/>
    <property type="match status" value="1"/>
</dbReference>
<dbReference type="InterPro" id="IPR013149">
    <property type="entry name" value="ADH-like_C"/>
</dbReference>
<dbReference type="InterPro" id="IPR020843">
    <property type="entry name" value="ER"/>
</dbReference>
<dbReference type="PANTHER" id="PTHR43161:SF9">
    <property type="entry name" value="SORBITOL DEHYDROGENASE"/>
    <property type="match status" value="1"/>
</dbReference>
<comment type="caution">
    <text evidence="9">The sequence shown here is derived from an EMBL/GenBank/DDBJ whole genome shotgun (WGS) entry which is preliminary data.</text>
</comment>
<keyword evidence="3 6" id="KW-0479">Metal-binding</keyword>
<dbReference type="Gene3D" id="3.40.50.720">
    <property type="entry name" value="NAD(P)-binding Rossmann-like Domain"/>
    <property type="match status" value="1"/>
</dbReference>
<dbReference type="InterPro" id="IPR036291">
    <property type="entry name" value="NAD(P)-bd_dom_sf"/>
</dbReference>
<comment type="cofactor">
    <cofactor evidence="1 6">
        <name>Zn(2+)</name>
        <dbReference type="ChEBI" id="CHEBI:29105"/>
    </cofactor>
</comment>
<accession>A0ABT1NMR9</accession>
<comment type="similarity">
    <text evidence="2 6">Belongs to the zinc-containing alcohol dehydrogenase family.</text>
</comment>
<dbReference type="PROSITE" id="PS00059">
    <property type="entry name" value="ADH_ZINC"/>
    <property type="match status" value="1"/>
</dbReference>
<evidence type="ECO:0000256" key="7">
    <source>
        <dbReference type="SAM" id="MobiDB-lite"/>
    </source>
</evidence>
<dbReference type="Gene3D" id="3.90.180.10">
    <property type="entry name" value="Medium-chain alcohol dehydrogenases, catalytic domain"/>
    <property type="match status" value="1"/>
</dbReference>
<dbReference type="SUPFAM" id="SSF51735">
    <property type="entry name" value="NAD(P)-binding Rossmann-fold domains"/>
    <property type="match status" value="1"/>
</dbReference>
<gene>
    <name evidence="9" type="ORF">NNX28_03250</name>
</gene>
<evidence type="ECO:0000256" key="2">
    <source>
        <dbReference type="ARBA" id="ARBA00008072"/>
    </source>
</evidence>
<keyword evidence="4 6" id="KW-0862">Zinc</keyword>
<evidence type="ECO:0000256" key="5">
    <source>
        <dbReference type="ARBA" id="ARBA00023002"/>
    </source>
</evidence>
<dbReference type="RefSeq" id="WP_255864807.1">
    <property type="nucleotide sequence ID" value="NZ_CP104263.1"/>
</dbReference>
<dbReference type="SUPFAM" id="SSF50129">
    <property type="entry name" value="GroES-like"/>
    <property type="match status" value="1"/>
</dbReference>
<evidence type="ECO:0000256" key="4">
    <source>
        <dbReference type="ARBA" id="ARBA00022833"/>
    </source>
</evidence>
<evidence type="ECO:0000256" key="1">
    <source>
        <dbReference type="ARBA" id="ARBA00001947"/>
    </source>
</evidence>
<feature type="domain" description="Enoyl reductase (ER)" evidence="8">
    <location>
        <begin position="42"/>
        <end position="364"/>
    </location>
</feature>
<dbReference type="InterPro" id="IPR013154">
    <property type="entry name" value="ADH-like_N"/>
</dbReference>
<dbReference type="PANTHER" id="PTHR43161">
    <property type="entry name" value="SORBITOL DEHYDROGENASE"/>
    <property type="match status" value="1"/>
</dbReference>
<protein>
    <submittedName>
        <fullName evidence="9">NAD(P)-dependent alcohol dehydrogenase</fullName>
    </submittedName>
</protein>
<proteinExistence type="inferred from homology"/>
<keyword evidence="5" id="KW-0560">Oxidoreductase</keyword>
<evidence type="ECO:0000259" key="8">
    <source>
        <dbReference type="SMART" id="SM00829"/>
    </source>
</evidence>
<dbReference type="EMBL" id="JANFLP010000001">
    <property type="protein sequence ID" value="MCQ1948945.1"/>
    <property type="molecule type" value="Genomic_DNA"/>
</dbReference>
<sequence>MSLSTSAAAETPTPELPDSMRVSVLRVPATPGGNADGAADEAVPNQLSVDERPLPQLEPNEVLVRVAAVGVCGSDVHYFRHGRIGQFVVEEPLVLGHEASGTIAAVGASVDPARIGQRVSIEPQKPCRRCEQCKQGRYNLCPDMAFYATPPVDGAFAEYVAIESDFAHAVPDTVSDEAAALMEPLSVGIWACRKAGVGPGQRVLVAGAGPIGVIIAQVARAFGASAVYISDIAQDRLDFAAAHGATHTLHASQPVDGLGVDAFIDASGAPSAVRAGIRAVAPGGRAVLVGMGAEDVELPVGVIQNREIWLTGVFRYANTWPTAISLVAEGKVDLDGLVTHEFGLGQVREALDAGQEPGALKAMVQPWR</sequence>
<name>A0ABT1NMR9_9MICC</name>
<keyword evidence="10" id="KW-1185">Reference proteome</keyword>
<dbReference type="Proteomes" id="UP001206924">
    <property type="component" value="Unassembled WGS sequence"/>
</dbReference>
<dbReference type="InterPro" id="IPR002328">
    <property type="entry name" value="ADH_Zn_CS"/>
</dbReference>
<evidence type="ECO:0000313" key="10">
    <source>
        <dbReference type="Proteomes" id="UP001206924"/>
    </source>
</evidence>
<dbReference type="Pfam" id="PF00107">
    <property type="entry name" value="ADH_zinc_N"/>
    <property type="match status" value="1"/>
</dbReference>
<feature type="region of interest" description="Disordered" evidence="7">
    <location>
        <begin position="1"/>
        <end position="20"/>
    </location>
</feature>
<dbReference type="InterPro" id="IPR011032">
    <property type="entry name" value="GroES-like_sf"/>
</dbReference>
<dbReference type="CDD" id="cd05285">
    <property type="entry name" value="sorbitol_DH"/>
    <property type="match status" value="1"/>
</dbReference>
<dbReference type="Pfam" id="PF08240">
    <property type="entry name" value="ADH_N"/>
    <property type="match status" value="1"/>
</dbReference>
<dbReference type="InterPro" id="IPR045306">
    <property type="entry name" value="SDH-like"/>
</dbReference>
<evidence type="ECO:0000256" key="3">
    <source>
        <dbReference type="ARBA" id="ARBA00022723"/>
    </source>
</evidence>
<organism evidence="9 10">
    <name type="scientific">Arthrobacter jinronghuae</name>
    <dbReference type="NCBI Taxonomy" id="2964609"/>
    <lineage>
        <taxon>Bacteria</taxon>
        <taxon>Bacillati</taxon>
        <taxon>Actinomycetota</taxon>
        <taxon>Actinomycetes</taxon>
        <taxon>Micrococcales</taxon>
        <taxon>Micrococcaceae</taxon>
        <taxon>Arthrobacter</taxon>
    </lineage>
</organism>